<reference evidence="1 2" key="1">
    <citation type="journal article" date="2019" name="Commun. Biol.">
        <title>The bagworm genome reveals a unique fibroin gene that provides high tensile strength.</title>
        <authorList>
            <person name="Kono N."/>
            <person name="Nakamura H."/>
            <person name="Ohtoshi R."/>
            <person name="Tomita M."/>
            <person name="Numata K."/>
            <person name="Arakawa K."/>
        </authorList>
    </citation>
    <scope>NUCLEOTIDE SEQUENCE [LARGE SCALE GENOMIC DNA]</scope>
</reference>
<dbReference type="AlphaFoldDB" id="A0A4C1VE14"/>
<proteinExistence type="predicted"/>
<gene>
    <name evidence="1" type="ORF">EVAR_22830_1</name>
</gene>
<keyword evidence="2" id="KW-1185">Reference proteome</keyword>
<sequence length="194" mass="21780">MNIKGIKADHIALKRLSLDGPEGALDASRLKRPARAANGFFHLKRIESQDRIKIENETRVKIECGIGIRIKSLIGIEIQKMKELFVPGFVQIGTVIGRGNRIESETGSRIENGNRIRIESGTEIENGTGVENERGIGIRIKSRTRIGIESVTGLHINIDRHRRQKNHYMSMLTELRTLAIATHKKGQNIVCWAN</sequence>
<organism evidence="1 2">
    <name type="scientific">Eumeta variegata</name>
    <name type="common">Bagworm moth</name>
    <name type="synonym">Eumeta japonica</name>
    <dbReference type="NCBI Taxonomy" id="151549"/>
    <lineage>
        <taxon>Eukaryota</taxon>
        <taxon>Metazoa</taxon>
        <taxon>Ecdysozoa</taxon>
        <taxon>Arthropoda</taxon>
        <taxon>Hexapoda</taxon>
        <taxon>Insecta</taxon>
        <taxon>Pterygota</taxon>
        <taxon>Neoptera</taxon>
        <taxon>Endopterygota</taxon>
        <taxon>Lepidoptera</taxon>
        <taxon>Glossata</taxon>
        <taxon>Ditrysia</taxon>
        <taxon>Tineoidea</taxon>
        <taxon>Psychidae</taxon>
        <taxon>Oiketicinae</taxon>
        <taxon>Eumeta</taxon>
    </lineage>
</organism>
<name>A0A4C1VE14_EUMVA</name>
<dbReference type="EMBL" id="BGZK01000332">
    <property type="protein sequence ID" value="GBP37368.1"/>
    <property type="molecule type" value="Genomic_DNA"/>
</dbReference>
<evidence type="ECO:0000313" key="2">
    <source>
        <dbReference type="Proteomes" id="UP000299102"/>
    </source>
</evidence>
<comment type="caution">
    <text evidence="1">The sequence shown here is derived from an EMBL/GenBank/DDBJ whole genome shotgun (WGS) entry which is preliminary data.</text>
</comment>
<dbReference type="Proteomes" id="UP000299102">
    <property type="component" value="Unassembled WGS sequence"/>
</dbReference>
<evidence type="ECO:0000313" key="1">
    <source>
        <dbReference type="EMBL" id="GBP37368.1"/>
    </source>
</evidence>
<protein>
    <submittedName>
        <fullName evidence="1">Uncharacterized protein</fullName>
    </submittedName>
</protein>
<accession>A0A4C1VE14</accession>